<reference evidence="1" key="2">
    <citation type="submission" date="2025-09" db="UniProtKB">
        <authorList>
            <consortium name="EnsemblPlants"/>
        </authorList>
    </citation>
    <scope>IDENTIFICATION</scope>
</reference>
<accession>A0ACD5TJS8</accession>
<sequence length="135" mass="15009">MAPSPLHVEAMALLFATQLAQQLHAHKVTFLTDNLTLARALAASRTTVSEAPWEIREHIAQYQKASRDLQSTIYHVKRDLNGVAHDGAHQAIRQSQSRPTFSCSNSAHVHGNCPIVLVTQHFIFEGFVLHVVHCL</sequence>
<keyword evidence="2" id="KW-1185">Reference proteome</keyword>
<protein>
    <submittedName>
        <fullName evidence="1">Uncharacterized protein</fullName>
    </submittedName>
</protein>
<evidence type="ECO:0000313" key="1">
    <source>
        <dbReference type="EnsemblPlants" id="AVESA.00010b.r2.1AG0065740.1.CDS.1"/>
    </source>
</evidence>
<reference evidence="1" key="1">
    <citation type="submission" date="2021-05" db="EMBL/GenBank/DDBJ databases">
        <authorList>
            <person name="Scholz U."/>
            <person name="Mascher M."/>
            <person name="Fiebig A."/>
        </authorList>
    </citation>
    <scope>NUCLEOTIDE SEQUENCE [LARGE SCALE GENOMIC DNA]</scope>
</reference>
<evidence type="ECO:0000313" key="2">
    <source>
        <dbReference type="Proteomes" id="UP001732700"/>
    </source>
</evidence>
<name>A0ACD5TJS8_AVESA</name>
<proteinExistence type="predicted"/>
<dbReference type="EnsemblPlants" id="AVESA.00010b.r2.1AG0065740.1">
    <property type="protein sequence ID" value="AVESA.00010b.r2.1AG0065740.1.CDS.1"/>
    <property type="gene ID" value="AVESA.00010b.r2.1AG0065740"/>
</dbReference>
<dbReference type="Proteomes" id="UP001732700">
    <property type="component" value="Chromosome 1A"/>
</dbReference>
<organism evidence="1 2">
    <name type="scientific">Avena sativa</name>
    <name type="common">Oat</name>
    <dbReference type="NCBI Taxonomy" id="4498"/>
    <lineage>
        <taxon>Eukaryota</taxon>
        <taxon>Viridiplantae</taxon>
        <taxon>Streptophyta</taxon>
        <taxon>Embryophyta</taxon>
        <taxon>Tracheophyta</taxon>
        <taxon>Spermatophyta</taxon>
        <taxon>Magnoliopsida</taxon>
        <taxon>Liliopsida</taxon>
        <taxon>Poales</taxon>
        <taxon>Poaceae</taxon>
        <taxon>BOP clade</taxon>
        <taxon>Pooideae</taxon>
        <taxon>Poodae</taxon>
        <taxon>Poeae</taxon>
        <taxon>Poeae Chloroplast Group 1 (Aveneae type)</taxon>
        <taxon>Aveninae</taxon>
        <taxon>Avena</taxon>
    </lineage>
</organism>